<feature type="region of interest" description="Disordered" evidence="4">
    <location>
        <begin position="1"/>
        <end position="22"/>
    </location>
</feature>
<dbReference type="InterPro" id="IPR004875">
    <property type="entry name" value="DDE_SF_endonuclease_dom"/>
</dbReference>
<accession>A0A2A4IUA5</accession>
<protein>
    <recommendedName>
        <fullName evidence="5">Zinc finger PHD-type domain-containing protein</fullName>
    </recommendedName>
</protein>
<evidence type="ECO:0000313" key="6">
    <source>
        <dbReference type="EMBL" id="PCG62720.1"/>
    </source>
</evidence>
<dbReference type="GO" id="GO:0003677">
    <property type="term" value="F:DNA binding"/>
    <property type="evidence" value="ECO:0007669"/>
    <property type="project" value="InterPro"/>
</dbReference>
<feature type="compositionally biased region" description="Basic residues" evidence="4">
    <location>
        <begin position="651"/>
        <end position="681"/>
    </location>
</feature>
<dbReference type="PANTHER" id="PTHR19303">
    <property type="entry name" value="TRANSPOSON"/>
    <property type="match status" value="1"/>
</dbReference>
<proteinExistence type="predicted"/>
<dbReference type="SUPFAM" id="SSF57903">
    <property type="entry name" value="FYVE/PHD zinc finger"/>
    <property type="match status" value="1"/>
</dbReference>
<feature type="compositionally biased region" description="Polar residues" evidence="4">
    <location>
        <begin position="585"/>
        <end position="595"/>
    </location>
</feature>
<dbReference type="InterPro" id="IPR050863">
    <property type="entry name" value="CenT-Element_Derived"/>
</dbReference>
<keyword evidence="3" id="KW-0862">Zinc</keyword>
<dbReference type="EMBL" id="NWSH01008021">
    <property type="protein sequence ID" value="PCG62720.1"/>
    <property type="molecule type" value="Genomic_DNA"/>
</dbReference>
<feature type="region of interest" description="Disordered" evidence="4">
    <location>
        <begin position="443"/>
        <end position="504"/>
    </location>
</feature>
<dbReference type="Gene3D" id="3.30.40.10">
    <property type="entry name" value="Zinc/RING finger domain, C3HC4 (zinc finger)"/>
    <property type="match status" value="1"/>
</dbReference>
<evidence type="ECO:0000256" key="2">
    <source>
        <dbReference type="ARBA" id="ARBA00022771"/>
    </source>
</evidence>
<feature type="compositionally biased region" description="Low complexity" evidence="4">
    <location>
        <begin position="534"/>
        <end position="547"/>
    </location>
</feature>
<comment type="caution">
    <text evidence="6">The sequence shown here is derived from an EMBL/GenBank/DDBJ whole genome shotgun (WGS) entry which is preliminary data.</text>
</comment>
<dbReference type="InterPro" id="IPR036397">
    <property type="entry name" value="RNaseH_sf"/>
</dbReference>
<dbReference type="InterPro" id="IPR011011">
    <property type="entry name" value="Znf_FYVE_PHD"/>
</dbReference>
<dbReference type="Gene3D" id="3.30.420.10">
    <property type="entry name" value="Ribonuclease H-like superfamily/Ribonuclease H"/>
    <property type="match status" value="1"/>
</dbReference>
<dbReference type="PANTHER" id="PTHR19303:SF71">
    <property type="entry name" value="ZINC FINGER PHD-TYPE DOMAIN-CONTAINING PROTEIN"/>
    <property type="match status" value="1"/>
</dbReference>
<evidence type="ECO:0000256" key="1">
    <source>
        <dbReference type="ARBA" id="ARBA00022723"/>
    </source>
</evidence>
<evidence type="ECO:0000259" key="5">
    <source>
        <dbReference type="SMART" id="SM00249"/>
    </source>
</evidence>
<feature type="compositionally biased region" description="Basic and acidic residues" evidence="4">
    <location>
        <begin position="636"/>
        <end position="650"/>
    </location>
</feature>
<gene>
    <name evidence="6" type="ORF">B5V51_13838</name>
</gene>
<dbReference type="InterPro" id="IPR013083">
    <property type="entry name" value="Znf_RING/FYVE/PHD"/>
</dbReference>
<reference evidence="6" key="1">
    <citation type="submission" date="2017-09" db="EMBL/GenBank/DDBJ databases">
        <title>Contemporary evolution of a Lepidopteran species, Heliothis virescens, in response to modern agricultural practices.</title>
        <authorList>
            <person name="Fritz M.L."/>
            <person name="Deyonke A.M."/>
            <person name="Papanicolaou A."/>
            <person name="Micinski S."/>
            <person name="Westbrook J."/>
            <person name="Gould F."/>
        </authorList>
    </citation>
    <scope>NUCLEOTIDE SEQUENCE [LARGE SCALE GENOMIC DNA]</scope>
    <source>
        <strain evidence="6">HvINT-</strain>
        <tissue evidence="6">Whole body</tissue>
    </source>
</reference>
<name>A0A2A4IUA5_HELVI</name>
<organism evidence="6">
    <name type="scientific">Heliothis virescens</name>
    <name type="common">Tobacco budworm moth</name>
    <dbReference type="NCBI Taxonomy" id="7102"/>
    <lineage>
        <taxon>Eukaryota</taxon>
        <taxon>Metazoa</taxon>
        <taxon>Ecdysozoa</taxon>
        <taxon>Arthropoda</taxon>
        <taxon>Hexapoda</taxon>
        <taxon>Insecta</taxon>
        <taxon>Pterygota</taxon>
        <taxon>Neoptera</taxon>
        <taxon>Endopterygota</taxon>
        <taxon>Lepidoptera</taxon>
        <taxon>Glossata</taxon>
        <taxon>Ditrysia</taxon>
        <taxon>Noctuoidea</taxon>
        <taxon>Noctuidae</taxon>
        <taxon>Heliothinae</taxon>
        <taxon>Heliothis</taxon>
    </lineage>
</organism>
<dbReference type="GO" id="GO:0008270">
    <property type="term" value="F:zinc ion binding"/>
    <property type="evidence" value="ECO:0007669"/>
    <property type="project" value="UniProtKB-KW"/>
</dbReference>
<feature type="compositionally biased region" description="Polar residues" evidence="4">
    <location>
        <begin position="443"/>
        <end position="463"/>
    </location>
</feature>
<dbReference type="GO" id="GO:0005634">
    <property type="term" value="C:nucleus"/>
    <property type="evidence" value="ECO:0007669"/>
    <property type="project" value="TreeGrafter"/>
</dbReference>
<dbReference type="SMART" id="SM00249">
    <property type="entry name" value="PHD"/>
    <property type="match status" value="1"/>
</dbReference>
<keyword evidence="1" id="KW-0479">Metal-binding</keyword>
<keyword evidence="2" id="KW-0863">Zinc-finger</keyword>
<dbReference type="InterPro" id="IPR007889">
    <property type="entry name" value="HTH_Psq"/>
</dbReference>
<sequence>MPFKYKPSENTRKRKKHTATELENAIREVKEGASIRKTSIKYGIDRSTIRRYKLNEEKLNKFEEKNSQYKESQIFAVSEEKLLVAYLLSCSKMHYGLTRKQAMQLAFDFATVNSKKFPDSWSRNHAAGKDWFRGFLSRNPEVSLRTPEATSLSRATSFNKKNVNDFFTNLKTVREKYNFEAQSIYNCDETGCTTVQTCPKVIASKKSKQVGQVTSADRGTTVTLCFAVNAIGNVIPPFFIFPRVRYQEHFVSEGPEGSSGDAYPSGWMTTKSFVKFLEHFAKYSHASENNRVLLILDNHESHVSIDAINFAKSNGITLLTLPPHCSNKLQPLDIAVYSSFKSRYNAAMNNWMLSNPGKTITIYNIPGFIKTIMSQAFSHSNILSGFQKAGIHPFNPDIFTDDDFLCSAVTDRELSQEQQSTSAPVSLESQLVFSAQVQESSLLEQNNTINPTDSLQDSENDQNIGDFGPGSSGLEQHQECAGKRPSSAPPHGYLPNEPCNMSHESPIQNKQAIDLQGSSLAPIDQDHAIFNRCTNSSPIPSSSNLITPEMVRPFPKAPPRKMARGGRQPGKTKILTMTPEKENNTECLTETLSDSEQPKRKRIATQSNMKNDGIQKQKVRKRVLEDSDSESENENDANKTNKKVSQDPRGRKIIKTKQNPKIKHNKKKKVPEKKKEKKTLKTKQGSKQPTQRNKTGKAKRTKNMNDDSETECEDENVSYADSSSDCDFAENPDVNDRWYCFVCKSEEMMTMRLCRLCRRYVHEICVRLTDDIDDYICHECT</sequence>
<feature type="compositionally biased region" description="Basic and acidic residues" evidence="4">
    <location>
        <begin position="1"/>
        <end position="11"/>
    </location>
</feature>
<dbReference type="STRING" id="7102.A0A2A4IUA5"/>
<dbReference type="Pfam" id="PF05225">
    <property type="entry name" value="HTH_psq"/>
    <property type="match status" value="1"/>
</dbReference>
<dbReference type="InterPro" id="IPR001965">
    <property type="entry name" value="Znf_PHD"/>
</dbReference>
<dbReference type="Pfam" id="PF03184">
    <property type="entry name" value="DDE_1"/>
    <property type="match status" value="1"/>
</dbReference>
<dbReference type="AlphaFoldDB" id="A0A2A4IUA5"/>
<dbReference type="CDD" id="cd15489">
    <property type="entry name" value="PHD_SF"/>
    <property type="match status" value="1"/>
</dbReference>
<feature type="region of interest" description="Disordered" evidence="4">
    <location>
        <begin position="534"/>
        <end position="714"/>
    </location>
</feature>
<evidence type="ECO:0000256" key="3">
    <source>
        <dbReference type="ARBA" id="ARBA00022833"/>
    </source>
</evidence>
<evidence type="ECO:0000256" key="4">
    <source>
        <dbReference type="SAM" id="MobiDB-lite"/>
    </source>
</evidence>
<feature type="compositionally biased region" description="Acidic residues" evidence="4">
    <location>
        <begin position="626"/>
        <end position="635"/>
    </location>
</feature>
<feature type="domain" description="Zinc finger PHD-type" evidence="5">
    <location>
        <begin position="739"/>
        <end position="781"/>
    </location>
</feature>